<dbReference type="AlphaFoldDB" id="A0AA41SVE1"/>
<reference evidence="5" key="1">
    <citation type="submission" date="2020-03" db="EMBL/GenBank/DDBJ databases">
        <title>Studies in the Genomics of Life Span.</title>
        <authorList>
            <person name="Glass D."/>
        </authorList>
    </citation>
    <scope>NUCLEOTIDE SEQUENCE</scope>
    <source>
        <strain evidence="5">SUZIE</strain>
        <tissue evidence="5">Muscle</tissue>
    </source>
</reference>
<keyword evidence="3" id="KW-0175">Coiled coil</keyword>
<dbReference type="Pfam" id="PF07047">
    <property type="entry name" value="OPA3"/>
    <property type="match status" value="1"/>
</dbReference>
<dbReference type="GO" id="GO:0005739">
    <property type="term" value="C:mitochondrion"/>
    <property type="evidence" value="ECO:0007669"/>
    <property type="project" value="TreeGrafter"/>
</dbReference>
<evidence type="ECO:0000313" key="5">
    <source>
        <dbReference type="EMBL" id="MBZ3878113.1"/>
    </source>
</evidence>
<dbReference type="PANTHER" id="PTHR12499:SF0">
    <property type="entry name" value="OPTIC ATROPHY 3 PROTEIN"/>
    <property type="match status" value="1"/>
</dbReference>
<comment type="similarity">
    <text evidence="2">Belongs to the OPA3 family.</text>
</comment>
<keyword evidence="6" id="KW-1185">Reference proteome</keyword>
<feature type="compositionally biased region" description="Acidic residues" evidence="4">
    <location>
        <begin position="172"/>
        <end position="183"/>
    </location>
</feature>
<evidence type="ECO:0000256" key="2">
    <source>
        <dbReference type="ARBA" id="ARBA00007584"/>
    </source>
</evidence>
<evidence type="ECO:0000256" key="1">
    <source>
        <dbReference type="ARBA" id="ARBA00003027"/>
    </source>
</evidence>
<dbReference type="GO" id="GO:0019216">
    <property type="term" value="P:regulation of lipid metabolic process"/>
    <property type="evidence" value="ECO:0007669"/>
    <property type="project" value="TreeGrafter"/>
</dbReference>
<organism evidence="5 6">
    <name type="scientific">Sciurus carolinensis</name>
    <name type="common">Eastern gray squirrel</name>
    <dbReference type="NCBI Taxonomy" id="30640"/>
    <lineage>
        <taxon>Eukaryota</taxon>
        <taxon>Metazoa</taxon>
        <taxon>Chordata</taxon>
        <taxon>Craniata</taxon>
        <taxon>Vertebrata</taxon>
        <taxon>Euteleostomi</taxon>
        <taxon>Mammalia</taxon>
        <taxon>Eutheria</taxon>
        <taxon>Euarchontoglires</taxon>
        <taxon>Glires</taxon>
        <taxon>Rodentia</taxon>
        <taxon>Sciuromorpha</taxon>
        <taxon>Sciuridae</taxon>
        <taxon>Sciurinae</taxon>
        <taxon>Sciurini</taxon>
        <taxon>Sciurus</taxon>
    </lineage>
</organism>
<evidence type="ECO:0000256" key="4">
    <source>
        <dbReference type="SAM" id="MobiDB-lite"/>
    </source>
</evidence>
<name>A0AA41SVE1_SCICA</name>
<dbReference type="PANTHER" id="PTHR12499">
    <property type="entry name" value="OPTIC ATROPHY 3 PROTEIN OPA3"/>
    <property type="match status" value="1"/>
</dbReference>
<dbReference type="InterPro" id="IPR010754">
    <property type="entry name" value="OPA3-like"/>
</dbReference>
<feature type="region of interest" description="Disordered" evidence="4">
    <location>
        <begin position="1"/>
        <end position="34"/>
    </location>
</feature>
<comment type="caution">
    <text evidence="5">The sequence shown here is derived from an EMBL/GenBank/DDBJ whole genome shotgun (WGS) entry which is preliminary data.</text>
</comment>
<proteinExistence type="inferred from homology"/>
<evidence type="ECO:0000313" key="6">
    <source>
        <dbReference type="Proteomes" id="UP001166674"/>
    </source>
</evidence>
<dbReference type="Proteomes" id="UP001166674">
    <property type="component" value="Unassembled WGS sequence"/>
</dbReference>
<feature type="region of interest" description="Disordered" evidence="4">
    <location>
        <begin position="164"/>
        <end position="183"/>
    </location>
</feature>
<dbReference type="EMBL" id="JAATJV010317600">
    <property type="protein sequence ID" value="MBZ3878113.1"/>
    <property type="molecule type" value="Genomic_DNA"/>
</dbReference>
<protein>
    <submittedName>
        <fullName evidence="5">Optic atrophy 3 protein-like protein</fullName>
    </submittedName>
</protein>
<comment type="function">
    <text evidence="1">May play some role in mitochondrial processes.</text>
</comment>
<evidence type="ECO:0000256" key="3">
    <source>
        <dbReference type="ARBA" id="ARBA00023054"/>
    </source>
</evidence>
<sequence>MQVLKGETSLSSQLQEEEEGVGNSGKERCGAGGPGADWECCRAERENGEEAMVYHWVEMRTKMRIMGFNAEAVKPLNEGAAAELGAELLGEAIIFVTACSCLLIEYRRQQAQRHRKELERRASWDALRDEMGHLALALEALQAQVQATPAKGTLEELRKELREVRAQLQADPDPDQLPEPLED</sequence>
<gene>
    <name evidence="5" type="ORF">SUZIE_146315</name>
</gene>
<accession>A0AA41SVE1</accession>